<gene>
    <name evidence="2" type="ORF">EV148_11237</name>
</gene>
<keyword evidence="1" id="KW-0732">Signal</keyword>
<dbReference type="EMBL" id="SLWQ01000012">
    <property type="protein sequence ID" value="TCO36553.1"/>
    <property type="molecule type" value="Genomic_DNA"/>
</dbReference>
<comment type="caution">
    <text evidence="2">The sequence shown here is derived from an EMBL/GenBank/DDBJ whole genome shotgun (WGS) entry which is preliminary data.</text>
</comment>
<dbReference type="GO" id="GO:0070573">
    <property type="term" value="F:metallodipeptidase activity"/>
    <property type="evidence" value="ECO:0007669"/>
    <property type="project" value="InterPro"/>
</dbReference>
<dbReference type="RefSeq" id="WP_131999993.1">
    <property type="nucleotide sequence ID" value="NZ_SLWQ01000012.1"/>
</dbReference>
<sequence length="404" mass="43571">MSARATIAVLTTLLASACAMHHARDGRPLALDTHVDIPFAYMAEPRFDAGGDTPLKVDLGKMERGGLDAAFLVVFVEQGPLDAQGYAHAVAQAERKYAAIDRLLQRYPGRIRLARTPQDIRANRAHGRLSAAIGVENAYSLGHDLARLDAAWARGARYLGLVHVGNNDLCSSSLPDAERHETNERGITDFGRAVVARANALGMMVDVSHASDACVRDVLAISAAPIIASHSSARALVDHARNLPDDLLRAIAARGGVIQAVAYREFVKRDPAREAAEKALQKAVAVQAGDAEYDSEKHDYLPAYVEGMRRIDAQFPLATLDMYLDHVQHIARVAGIDHVGIASDFDGGGGVDGWLDASQTRNVTEGLRRRGYDEDAIGMIWSGNLLRVWQAAIDAGAKHQEAGR</sequence>
<dbReference type="SUPFAM" id="SSF51556">
    <property type="entry name" value="Metallo-dependent hydrolases"/>
    <property type="match status" value="1"/>
</dbReference>
<dbReference type="Gene3D" id="3.20.20.140">
    <property type="entry name" value="Metal-dependent hydrolases"/>
    <property type="match status" value="1"/>
</dbReference>
<proteinExistence type="predicted"/>
<dbReference type="Pfam" id="PF01244">
    <property type="entry name" value="Peptidase_M19"/>
    <property type="match status" value="1"/>
</dbReference>
<feature type="signal peptide" evidence="1">
    <location>
        <begin position="1"/>
        <end position="23"/>
    </location>
</feature>
<evidence type="ECO:0000256" key="1">
    <source>
        <dbReference type="SAM" id="SignalP"/>
    </source>
</evidence>
<dbReference type="GO" id="GO:0006508">
    <property type="term" value="P:proteolysis"/>
    <property type="evidence" value="ECO:0007669"/>
    <property type="project" value="InterPro"/>
</dbReference>
<reference evidence="2 3" key="1">
    <citation type="journal article" date="2015" name="Stand. Genomic Sci.">
        <title>Genomic Encyclopedia of Bacterial and Archaeal Type Strains, Phase III: the genomes of soil and plant-associated and newly described type strains.</title>
        <authorList>
            <person name="Whitman W.B."/>
            <person name="Woyke T."/>
            <person name="Klenk H.P."/>
            <person name="Zhou Y."/>
            <person name="Lilburn T.G."/>
            <person name="Beck B.J."/>
            <person name="De Vos P."/>
            <person name="Vandamme P."/>
            <person name="Eisen J.A."/>
            <person name="Garrity G."/>
            <person name="Hugenholtz P."/>
            <person name="Kyrpides N.C."/>
        </authorList>
    </citation>
    <scope>NUCLEOTIDE SEQUENCE [LARGE SCALE GENOMIC DNA]</scope>
    <source>
        <strain evidence="2 3">A3</strain>
    </source>
</reference>
<feature type="chain" id="PRO_5020612459" evidence="1">
    <location>
        <begin position="24"/>
        <end position="404"/>
    </location>
</feature>
<evidence type="ECO:0000313" key="3">
    <source>
        <dbReference type="Proteomes" id="UP000294862"/>
    </source>
</evidence>
<dbReference type="InterPro" id="IPR008257">
    <property type="entry name" value="Pept_M19"/>
</dbReference>
<dbReference type="PROSITE" id="PS51257">
    <property type="entry name" value="PROKAR_LIPOPROTEIN"/>
    <property type="match status" value="1"/>
</dbReference>
<dbReference type="CDD" id="cd01301">
    <property type="entry name" value="rDP_like"/>
    <property type="match status" value="1"/>
</dbReference>
<accession>A0A4R2HY56</accession>
<dbReference type="PROSITE" id="PS51365">
    <property type="entry name" value="RENAL_DIPEPTIDASE_2"/>
    <property type="match status" value="1"/>
</dbReference>
<dbReference type="AlphaFoldDB" id="A0A4R2HY56"/>
<protein>
    <submittedName>
        <fullName evidence="2">Membrane dipeptidase</fullName>
    </submittedName>
</protein>
<organism evidence="2 3">
    <name type="scientific">Dokdonella fugitiva</name>
    <dbReference type="NCBI Taxonomy" id="328517"/>
    <lineage>
        <taxon>Bacteria</taxon>
        <taxon>Pseudomonadati</taxon>
        <taxon>Pseudomonadota</taxon>
        <taxon>Gammaproteobacteria</taxon>
        <taxon>Lysobacterales</taxon>
        <taxon>Rhodanobacteraceae</taxon>
        <taxon>Dokdonella</taxon>
    </lineage>
</organism>
<keyword evidence="3" id="KW-1185">Reference proteome</keyword>
<dbReference type="OrthoDB" id="9804920at2"/>
<dbReference type="Gene3D" id="1.10.287.650">
    <property type="entry name" value="L27 domain"/>
    <property type="match status" value="1"/>
</dbReference>
<evidence type="ECO:0000313" key="2">
    <source>
        <dbReference type="EMBL" id="TCO36553.1"/>
    </source>
</evidence>
<dbReference type="InterPro" id="IPR032466">
    <property type="entry name" value="Metal_Hydrolase"/>
</dbReference>
<name>A0A4R2HY56_9GAMM</name>
<dbReference type="PANTHER" id="PTHR10443:SF12">
    <property type="entry name" value="DIPEPTIDASE"/>
    <property type="match status" value="1"/>
</dbReference>
<dbReference type="PANTHER" id="PTHR10443">
    <property type="entry name" value="MICROSOMAL DIPEPTIDASE"/>
    <property type="match status" value="1"/>
</dbReference>
<dbReference type="Proteomes" id="UP000294862">
    <property type="component" value="Unassembled WGS sequence"/>
</dbReference>